<dbReference type="PANTHER" id="PTHR33986">
    <property type="entry name" value="OS02G0535700 PROTEIN"/>
    <property type="match status" value="1"/>
</dbReference>
<organism evidence="1 2">
    <name type="scientific">Tahibacter harae</name>
    <dbReference type="NCBI Taxonomy" id="2963937"/>
    <lineage>
        <taxon>Bacteria</taxon>
        <taxon>Pseudomonadati</taxon>
        <taxon>Pseudomonadota</taxon>
        <taxon>Gammaproteobacteria</taxon>
        <taxon>Lysobacterales</taxon>
        <taxon>Rhodanobacteraceae</taxon>
        <taxon>Tahibacter</taxon>
    </lineage>
</organism>
<dbReference type="EMBL" id="JANFQO010000004">
    <property type="protein sequence ID" value="MCQ4164211.1"/>
    <property type="molecule type" value="Genomic_DNA"/>
</dbReference>
<dbReference type="SUPFAM" id="SSF53756">
    <property type="entry name" value="UDP-Glycosyltransferase/glycogen phosphorylase"/>
    <property type="match status" value="1"/>
</dbReference>
<accession>A0ABT1QPK0</accession>
<comment type="caution">
    <text evidence="1">The sequence shown here is derived from an EMBL/GenBank/DDBJ whole genome shotgun (WGS) entry which is preliminary data.</text>
</comment>
<dbReference type="Pfam" id="PF06258">
    <property type="entry name" value="Mito_fiss_Elm1"/>
    <property type="match status" value="1"/>
</dbReference>
<protein>
    <submittedName>
        <fullName evidence="1">Mitochondrial fission ELM1 family protein</fullName>
    </submittedName>
</protein>
<reference evidence="1" key="1">
    <citation type="submission" date="2022-07" db="EMBL/GenBank/DDBJ databases">
        <title>Tahibacter sp., a new gammaproteobacterium isolated from the silt sample collected at pig farm.</title>
        <authorList>
            <person name="Chen H."/>
        </authorList>
    </citation>
    <scope>NUCLEOTIDE SEQUENCE</scope>
    <source>
        <strain evidence="1">P2K</strain>
    </source>
</reference>
<evidence type="ECO:0000313" key="1">
    <source>
        <dbReference type="EMBL" id="MCQ4164211.1"/>
    </source>
</evidence>
<evidence type="ECO:0000313" key="2">
    <source>
        <dbReference type="Proteomes" id="UP001165498"/>
    </source>
</evidence>
<keyword evidence="2" id="KW-1185">Reference proteome</keyword>
<sequence length="337" mass="36225">MPETANSCWVISDGAAGNERQALALAARLGLGARVWQLDPAPPWSWLAPRLLPGARLALPAGQRSQFAPPWPALAIGCGRAAALYTRGLRRWSGGRTFSVQILDPRIAPSHYDLVIAPRHDRLHGANVLNPLGSLNPIDDAWLADGAAAFPDLAQLPSPRRVVLFGASHREVAVDTQYCVSLVEALARQQERHGGSFLVSTSRRTPGVLAGFLRSAFARFPGVFWRGPEDGPNPYAGFLAHADAIFVTPDSVNMLSEACAVGVPVTTWLPQPARGKLARFHQALIESGHLRLLGEARNAERPAPLRETEAVAAEVRRRAGMREAGSAIRDPGSGIRD</sequence>
<name>A0ABT1QPK0_9GAMM</name>
<dbReference type="PANTHER" id="PTHR33986:SF15">
    <property type="entry name" value="MITOCHONDRIAL FISSION PROTEIN ELM1"/>
    <property type="match status" value="1"/>
</dbReference>
<dbReference type="InterPro" id="IPR009367">
    <property type="entry name" value="Elm1-like"/>
</dbReference>
<gene>
    <name evidence="1" type="ORF">NM961_05750</name>
</gene>
<proteinExistence type="predicted"/>
<dbReference type="Proteomes" id="UP001165498">
    <property type="component" value="Unassembled WGS sequence"/>
</dbReference>
<dbReference type="RefSeq" id="WP_255912680.1">
    <property type="nucleotide sequence ID" value="NZ_JANFQO010000004.1"/>
</dbReference>